<dbReference type="RefSeq" id="WP_058739097.1">
    <property type="nucleotide sequence ID" value="NZ_CP011266.1"/>
</dbReference>
<accession>A0A0U3DQX2</accession>
<dbReference type="Proteomes" id="UP000067738">
    <property type="component" value="Chromosome"/>
</dbReference>
<dbReference type="Pfam" id="PF02915">
    <property type="entry name" value="Rubrerythrin"/>
    <property type="match status" value="1"/>
</dbReference>
<dbReference type="GeneID" id="26735989"/>
<evidence type="ECO:0000313" key="8">
    <source>
        <dbReference type="Proteomes" id="UP000067738"/>
    </source>
</evidence>
<keyword evidence="2" id="KW-0813">Transport</keyword>
<dbReference type="InterPro" id="IPR048574">
    <property type="entry name" value="RUBY_RBDX"/>
</dbReference>
<evidence type="ECO:0000256" key="1">
    <source>
        <dbReference type="ARBA" id="ARBA00001965"/>
    </source>
</evidence>
<dbReference type="KEGG" id="mmil:sm9_1020"/>
<dbReference type="InterPro" id="IPR009040">
    <property type="entry name" value="Ferritin-like_diiron"/>
</dbReference>
<dbReference type="PANTHER" id="PTHR43865">
    <property type="entry name" value="RUBRERYTHRIN-RELATED"/>
    <property type="match status" value="1"/>
</dbReference>
<sequence>MTVNLEGSKTEKNLLKALQGEALARVKYEFYSSKAKKDGYVQLSEIFKEASDNEKEHAKVWFKLLHGGEVNDTLSNLDEAIETEEYEWSDMYMNFAHDAKKEGFSDIAHLFELTAAIERSHERIYKSFVKNIKNDCVFEKPDEIVWKCGNCGNLHYSKTAPETCPMCDHPQSYYRKLDESYK</sequence>
<dbReference type="Gene3D" id="1.20.1260.10">
    <property type="match status" value="1"/>
</dbReference>
<dbReference type="Gene3D" id="2.20.28.10">
    <property type="match status" value="1"/>
</dbReference>
<evidence type="ECO:0000256" key="5">
    <source>
        <dbReference type="ARBA" id="ARBA00023004"/>
    </source>
</evidence>
<dbReference type="CDD" id="cd01041">
    <property type="entry name" value="Rubrerythrin"/>
    <property type="match status" value="1"/>
</dbReference>
<dbReference type="GO" id="GO:0016491">
    <property type="term" value="F:oxidoreductase activity"/>
    <property type="evidence" value="ECO:0007669"/>
    <property type="project" value="InterPro"/>
</dbReference>
<dbReference type="SUPFAM" id="SSF47240">
    <property type="entry name" value="Ferritin-like"/>
    <property type="match status" value="1"/>
</dbReference>
<gene>
    <name evidence="7" type="primary">rbr1</name>
    <name evidence="7" type="ORF">sm9_1020</name>
</gene>
<dbReference type="PANTHER" id="PTHR43865:SF1">
    <property type="entry name" value="RUBRERYTHRIN-RELATED"/>
    <property type="match status" value="1"/>
</dbReference>
<dbReference type="InterPro" id="IPR012347">
    <property type="entry name" value="Ferritin-like"/>
</dbReference>
<evidence type="ECO:0000256" key="4">
    <source>
        <dbReference type="ARBA" id="ARBA00022982"/>
    </source>
</evidence>
<dbReference type="NCBIfam" id="NF045767">
    <property type="entry name" value="RuberyRbr"/>
    <property type="match status" value="1"/>
</dbReference>
<proteinExistence type="predicted"/>
<dbReference type="AlphaFoldDB" id="A0A0U3DQX2"/>
<dbReference type="GO" id="GO:0046872">
    <property type="term" value="F:metal ion binding"/>
    <property type="evidence" value="ECO:0007669"/>
    <property type="project" value="UniProtKB-KW"/>
</dbReference>
<dbReference type="InterPro" id="IPR003251">
    <property type="entry name" value="Rr_diiron-bd_dom"/>
</dbReference>
<organism evidence="7 8">
    <name type="scientific">Methanobrevibacter millerae</name>
    <dbReference type="NCBI Taxonomy" id="230361"/>
    <lineage>
        <taxon>Archaea</taxon>
        <taxon>Methanobacteriati</taxon>
        <taxon>Methanobacteriota</taxon>
        <taxon>Methanomada group</taxon>
        <taxon>Methanobacteria</taxon>
        <taxon>Methanobacteriales</taxon>
        <taxon>Methanobacteriaceae</taxon>
        <taxon>Methanobrevibacter</taxon>
    </lineage>
</organism>
<keyword evidence="5" id="KW-0408">Iron</keyword>
<protein>
    <submittedName>
        <fullName evidence="7">Rubrerythrin Rbr1</fullName>
    </submittedName>
</protein>
<feature type="domain" description="Ferritin-like diiron" evidence="6">
    <location>
        <begin position="4"/>
        <end position="136"/>
    </location>
</feature>
<evidence type="ECO:0000259" key="6">
    <source>
        <dbReference type="PROSITE" id="PS50905"/>
    </source>
</evidence>
<keyword evidence="4" id="KW-0249">Electron transport</keyword>
<reference evidence="7 8" key="1">
    <citation type="submission" date="2015-04" db="EMBL/GenBank/DDBJ databases">
        <title>The complete genome sequence of the rumen methanogen Methanobrevibacter millerae SM9.</title>
        <authorList>
            <person name="Leahy S.C."/>
            <person name="Kelly W.J."/>
            <person name="Pacheco D.M."/>
            <person name="Li D."/>
            <person name="Altermann E."/>
            <person name="Attwood G.T."/>
        </authorList>
    </citation>
    <scope>NUCLEOTIDE SEQUENCE [LARGE SCALE GENOMIC DNA]</scope>
    <source>
        <strain evidence="7 8">SM9</strain>
    </source>
</reference>
<dbReference type="PROSITE" id="PS50905">
    <property type="entry name" value="FERRITIN_LIKE"/>
    <property type="match status" value="1"/>
</dbReference>
<dbReference type="OrthoDB" id="45654at2157"/>
<dbReference type="InterPro" id="IPR052364">
    <property type="entry name" value="Rubrerythrin"/>
</dbReference>
<comment type="cofactor">
    <cofactor evidence="1">
        <name>Fe(3+)</name>
        <dbReference type="ChEBI" id="CHEBI:29034"/>
    </cofactor>
</comment>
<name>A0A0U3DQX2_9EURY</name>
<keyword evidence="8" id="KW-1185">Reference proteome</keyword>
<dbReference type="Pfam" id="PF21349">
    <property type="entry name" value="RUBY_RBDX"/>
    <property type="match status" value="1"/>
</dbReference>
<keyword evidence="3" id="KW-0479">Metal-binding</keyword>
<dbReference type="PATRIC" id="fig|230361.4.peg.1051"/>
<dbReference type="SUPFAM" id="SSF57802">
    <property type="entry name" value="Rubredoxin-like"/>
    <property type="match status" value="1"/>
</dbReference>
<evidence type="ECO:0000256" key="3">
    <source>
        <dbReference type="ARBA" id="ARBA00022723"/>
    </source>
</evidence>
<dbReference type="EMBL" id="CP011266">
    <property type="protein sequence ID" value="ALT68809.1"/>
    <property type="molecule type" value="Genomic_DNA"/>
</dbReference>
<dbReference type="InterPro" id="IPR009078">
    <property type="entry name" value="Ferritin-like_SF"/>
</dbReference>
<evidence type="ECO:0000256" key="2">
    <source>
        <dbReference type="ARBA" id="ARBA00022448"/>
    </source>
</evidence>
<evidence type="ECO:0000313" key="7">
    <source>
        <dbReference type="EMBL" id="ALT68809.1"/>
    </source>
</evidence>